<feature type="disulfide bond" evidence="12">
    <location>
        <begin position="321"/>
        <end position="386"/>
    </location>
</feature>
<evidence type="ECO:0000256" key="8">
    <source>
        <dbReference type="ARBA" id="ARBA00023157"/>
    </source>
</evidence>
<name>A0A401SLX1_CHIPU</name>
<dbReference type="CDD" id="cd19384">
    <property type="entry name" value="TGF_beta_TGFB1"/>
    <property type="match status" value="1"/>
</dbReference>
<keyword evidence="16" id="KW-1185">Reference proteome</keyword>
<dbReference type="InterPro" id="IPR001839">
    <property type="entry name" value="TGF-b_C"/>
</dbReference>
<dbReference type="AlphaFoldDB" id="A0A401SLX1"/>
<feature type="disulfide bond" evidence="12">
    <location>
        <begin position="325"/>
        <end position="388"/>
    </location>
</feature>
<dbReference type="InterPro" id="IPR029034">
    <property type="entry name" value="Cystine-knot_cytokine"/>
</dbReference>
<dbReference type="PANTHER" id="PTHR11848:SF125">
    <property type="entry name" value="TRANSFORMING GROWTH FACTOR BETA-1 PROPROTEIN"/>
    <property type="match status" value="1"/>
</dbReference>
<keyword evidence="8 12" id="KW-1015">Disulfide bond</keyword>
<evidence type="ECO:0000256" key="13">
    <source>
        <dbReference type="RuleBase" id="RU000354"/>
    </source>
</evidence>
<dbReference type="PIRSF" id="PIRSF001787">
    <property type="entry name" value="TGF-beta"/>
    <property type="match status" value="1"/>
</dbReference>
<evidence type="ECO:0000313" key="16">
    <source>
        <dbReference type="Proteomes" id="UP000287033"/>
    </source>
</evidence>
<dbReference type="SUPFAM" id="SSF57501">
    <property type="entry name" value="Cystine-knot cytokines"/>
    <property type="match status" value="1"/>
</dbReference>
<evidence type="ECO:0000256" key="5">
    <source>
        <dbReference type="ARBA" id="ARBA00022685"/>
    </source>
</evidence>
<keyword evidence="3 11" id="KW-0964">Secreted</keyword>
<evidence type="ECO:0000256" key="2">
    <source>
        <dbReference type="ARBA" id="ARBA00006656"/>
    </source>
</evidence>
<dbReference type="GO" id="GO:0005125">
    <property type="term" value="F:cytokine activity"/>
    <property type="evidence" value="ECO:0007669"/>
    <property type="project" value="TreeGrafter"/>
</dbReference>
<comment type="similarity">
    <text evidence="2 11 13">Belongs to the TGF-beta family.</text>
</comment>
<feature type="disulfide bond" description="Interchain" evidence="12">
    <location>
        <position position="354"/>
    </location>
</feature>
<dbReference type="InterPro" id="IPR016319">
    <property type="entry name" value="TGF-beta"/>
</dbReference>
<feature type="signal peptide" evidence="11">
    <location>
        <begin position="1"/>
        <end position="28"/>
    </location>
</feature>
<proteinExistence type="inferred from homology"/>
<dbReference type="GO" id="GO:0007179">
    <property type="term" value="P:transforming growth factor beta receptor signaling pathway"/>
    <property type="evidence" value="ECO:0007669"/>
    <property type="project" value="TreeGrafter"/>
</dbReference>
<evidence type="ECO:0000256" key="3">
    <source>
        <dbReference type="ARBA" id="ARBA00022525"/>
    </source>
</evidence>
<dbReference type="PROSITE" id="PS51362">
    <property type="entry name" value="TGF_BETA_2"/>
    <property type="match status" value="1"/>
</dbReference>
<evidence type="ECO:0000256" key="9">
    <source>
        <dbReference type="ARBA" id="ARBA00023180"/>
    </source>
</evidence>
<keyword evidence="6 11" id="KW-0732">Signal</keyword>
<dbReference type="PANTHER" id="PTHR11848">
    <property type="entry name" value="TGF-BETA FAMILY"/>
    <property type="match status" value="1"/>
</dbReference>
<dbReference type="OMA" id="RIELYQX"/>
<comment type="subunit">
    <text evidence="11">Homodimer; disulfide-linked.</text>
</comment>
<dbReference type="FunFam" id="2.10.90.10:FF:000004">
    <property type="entry name" value="Transforming growth factor beta"/>
    <property type="match status" value="1"/>
</dbReference>
<dbReference type="Proteomes" id="UP000287033">
    <property type="component" value="Unassembled WGS sequence"/>
</dbReference>
<feature type="chain" id="PRO_5018825067" description="Transforming growth factor beta" evidence="11">
    <location>
        <begin position="29"/>
        <end position="389"/>
    </location>
</feature>
<dbReference type="GO" id="GO:0042127">
    <property type="term" value="P:regulation of cell population proliferation"/>
    <property type="evidence" value="ECO:0007669"/>
    <property type="project" value="TreeGrafter"/>
</dbReference>
<dbReference type="PRINTS" id="PR01423">
    <property type="entry name" value="TGFBETA"/>
</dbReference>
<dbReference type="Gene3D" id="2.10.90.10">
    <property type="entry name" value="Cystine-knot cytokines"/>
    <property type="match status" value="1"/>
</dbReference>
<dbReference type="GO" id="GO:0005615">
    <property type="term" value="C:extracellular space"/>
    <property type="evidence" value="ECO:0007669"/>
    <property type="project" value="UniProtKB-UniRule"/>
</dbReference>
<evidence type="ECO:0000256" key="11">
    <source>
        <dbReference type="PIRNR" id="PIRNR001787"/>
    </source>
</evidence>
<sequence>MSSRAKRMQLRVLLNLLLLWDILPVALSLSTCKTIDIEQIRKKRIEAIRGQILSKLKMSSPPKAEQVTVTNEVMVLYNSTKELLGDLVKEQQQVTTATQSDYYAKEVHRFDTLEVNSGSRGGQDADSFHKIYKFNISLNISSESSLHRAEFRLYRMPRDVADVSEQRVELYQVDSHTNTYLDNRLLKTKGEEEWISFDVTETVKKWLLNKETDQRLKISVHCSCESSNLRKSLQLKFYESPRGDLQALARRNRKMAHILIMSTPSTRADTHSRRKRDLDTDYCFASAEEKNCCVRRMYIDFRKDLNWKWIHEPKGYYANFCMGPCPYIWSSDTQYSTVLALYNLHNPGGSASPCCVPHVLEPLPILYYVGRQPKVEKLSNMVVKSCKCS</sequence>
<protein>
    <recommendedName>
        <fullName evidence="11">Transforming growth factor beta</fullName>
    </recommendedName>
</protein>
<dbReference type="Gene3D" id="2.60.120.970">
    <property type="match status" value="1"/>
</dbReference>
<evidence type="ECO:0000259" key="14">
    <source>
        <dbReference type="PROSITE" id="PS51362"/>
    </source>
</evidence>
<keyword evidence="7 11" id="KW-0339">Growth factor</keyword>
<gene>
    <name evidence="15" type="ORF">chiPu_0009854</name>
</gene>
<dbReference type="Pfam" id="PF00688">
    <property type="entry name" value="TGFb_propeptide"/>
    <property type="match status" value="1"/>
</dbReference>
<evidence type="ECO:0000256" key="7">
    <source>
        <dbReference type="ARBA" id="ARBA00023030"/>
    </source>
</evidence>
<organism evidence="15 16">
    <name type="scientific">Chiloscyllium punctatum</name>
    <name type="common">Brownbanded bambooshark</name>
    <name type="synonym">Hemiscyllium punctatum</name>
    <dbReference type="NCBI Taxonomy" id="137246"/>
    <lineage>
        <taxon>Eukaryota</taxon>
        <taxon>Metazoa</taxon>
        <taxon>Chordata</taxon>
        <taxon>Craniata</taxon>
        <taxon>Vertebrata</taxon>
        <taxon>Chondrichthyes</taxon>
        <taxon>Elasmobranchii</taxon>
        <taxon>Galeomorphii</taxon>
        <taxon>Galeoidea</taxon>
        <taxon>Orectolobiformes</taxon>
        <taxon>Hemiscylliidae</taxon>
        <taxon>Chiloscyllium</taxon>
    </lineage>
</organism>
<dbReference type="Pfam" id="PF00019">
    <property type="entry name" value="TGF_beta"/>
    <property type="match status" value="1"/>
</dbReference>
<evidence type="ECO:0000256" key="12">
    <source>
        <dbReference type="PIRSR" id="PIRSR001787-1"/>
    </source>
</evidence>
<dbReference type="PROSITE" id="PS00250">
    <property type="entry name" value="TGF_BETA_1"/>
    <property type="match status" value="1"/>
</dbReference>
<dbReference type="OrthoDB" id="8863549at2759"/>
<keyword evidence="10 11" id="KW-0497">Mitogen</keyword>
<dbReference type="SMART" id="SM00204">
    <property type="entry name" value="TGFB"/>
    <property type="match status" value="1"/>
</dbReference>
<dbReference type="EMBL" id="BEZZ01000360">
    <property type="protein sequence ID" value="GCC31397.1"/>
    <property type="molecule type" value="Genomic_DNA"/>
</dbReference>
<dbReference type="GO" id="GO:0008083">
    <property type="term" value="F:growth factor activity"/>
    <property type="evidence" value="ECO:0007669"/>
    <property type="project" value="UniProtKB-UniRule"/>
</dbReference>
<evidence type="ECO:0000313" key="15">
    <source>
        <dbReference type="EMBL" id="GCC31397.1"/>
    </source>
</evidence>
<dbReference type="InterPro" id="IPR001111">
    <property type="entry name" value="TGF-b_propeptide"/>
</dbReference>
<reference evidence="15 16" key="1">
    <citation type="journal article" date="2018" name="Nat. Ecol. Evol.">
        <title>Shark genomes provide insights into elasmobranch evolution and the origin of vertebrates.</title>
        <authorList>
            <person name="Hara Y"/>
            <person name="Yamaguchi K"/>
            <person name="Onimaru K"/>
            <person name="Kadota M"/>
            <person name="Koyanagi M"/>
            <person name="Keeley SD"/>
            <person name="Tatsumi K"/>
            <person name="Tanaka K"/>
            <person name="Motone F"/>
            <person name="Kageyama Y"/>
            <person name="Nozu R"/>
            <person name="Adachi N"/>
            <person name="Nishimura O"/>
            <person name="Nakagawa R"/>
            <person name="Tanegashima C"/>
            <person name="Kiyatake I"/>
            <person name="Matsumoto R"/>
            <person name="Murakumo K"/>
            <person name="Nishida K"/>
            <person name="Terakita A"/>
            <person name="Kuratani S"/>
            <person name="Sato K"/>
            <person name="Hyodo S Kuraku.S."/>
        </authorList>
    </citation>
    <scope>NUCLEOTIDE SEQUENCE [LARGE SCALE GENOMIC DNA]</scope>
</reference>
<feature type="domain" description="TGF-beta family profile" evidence="14">
    <location>
        <begin position="273"/>
        <end position="389"/>
    </location>
</feature>
<evidence type="ECO:0000256" key="4">
    <source>
        <dbReference type="ARBA" id="ARBA00022530"/>
    </source>
</evidence>
<dbReference type="GO" id="GO:0051781">
    <property type="term" value="P:positive regulation of cell division"/>
    <property type="evidence" value="ECO:0007669"/>
    <property type="project" value="UniProtKB-UniRule"/>
</dbReference>
<dbReference type="STRING" id="137246.A0A401SLX1"/>
<dbReference type="InterPro" id="IPR017948">
    <property type="entry name" value="TGFb_CS"/>
</dbReference>
<feature type="disulfide bond" evidence="12">
    <location>
        <begin position="283"/>
        <end position="293"/>
    </location>
</feature>
<comment type="subcellular location">
    <subcellularLocation>
        <location evidence="1">Secreted</location>
        <location evidence="1">Extracellular space</location>
        <location evidence="1">Extracellular matrix</location>
    </subcellularLocation>
</comment>
<keyword evidence="5" id="KW-0165">Cleavage on pair of basic residues</keyword>
<feature type="disulfide bond" evidence="12">
    <location>
        <begin position="292"/>
        <end position="355"/>
    </location>
</feature>
<keyword evidence="4" id="KW-0272">Extracellular matrix</keyword>
<comment type="caution">
    <text evidence="15">The sequence shown here is derived from an EMBL/GenBank/DDBJ whole genome shotgun (WGS) entry which is preliminary data.</text>
</comment>
<evidence type="ECO:0000256" key="1">
    <source>
        <dbReference type="ARBA" id="ARBA00004498"/>
    </source>
</evidence>
<evidence type="ECO:0000256" key="6">
    <source>
        <dbReference type="ARBA" id="ARBA00022729"/>
    </source>
</evidence>
<evidence type="ECO:0000256" key="10">
    <source>
        <dbReference type="ARBA" id="ARBA00023246"/>
    </source>
</evidence>
<dbReference type="InterPro" id="IPR015615">
    <property type="entry name" value="TGF-beta-rel"/>
</dbReference>
<accession>A0A401SLX1</accession>
<keyword evidence="9" id="KW-0325">Glycoprotein</keyword>